<dbReference type="GO" id="GO:0016787">
    <property type="term" value="F:hydrolase activity"/>
    <property type="evidence" value="ECO:0007669"/>
    <property type="project" value="UniProtKB-KW"/>
</dbReference>
<evidence type="ECO:0000313" key="8">
    <source>
        <dbReference type="Proteomes" id="UP000234752"/>
    </source>
</evidence>
<comment type="similarity">
    <text evidence="4">Belongs to the SIMIBI class G3E GTPase family. ZNG1 subfamily.</text>
</comment>
<keyword evidence="3" id="KW-0143">Chaperone</keyword>
<evidence type="ECO:0000256" key="2">
    <source>
        <dbReference type="ARBA" id="ARBA00022801"/>
    </source>
</evidence>
<comment type="function">
    <text evidence="5">Zinc chaperone that directly transfers zinc cofactor to target proteins, thereby activating them. Zinc is transferred from the CXCC motif in the GTPase domain to the zinc binding site in target proteins in a process requiring GTP hydrolysis.</text>
</comment>
<protein>
    <submittedName>
        <fullName evidence="7">GTP-binding protein</fullName>
    </submittedName>
</protein>
<dbReference type="Gene3D" id="3.40.50.300">
    <property type="entry name" value="P-loop containing nucleotide triphosphate hydrolases"/>
    <property type="match status" value="1"/>
</dbReference>
<dbReference type="Gene3D" id="3.30.1220.10">
    <property type="entry name" value="CobW-like, C-terminal domain"/>
    <property type="match status" value="1"/>
</dbReference>
<evidence type="ECO:0000256" key="4">
    <source>
        <dbReference type="ARBA" id="ARBA00034320"/>
    </source>
</evidence>
<name>A0A2K9NAM0_9PROT</name>
<dbReference type="SMART" id="SM00833">
    <property type="entry name" value="CobW_C"/>
    <property type="match status" value="1"/>
</dbReference>
<dbReference type="Pfam" id="PF02492">
    <property type="entry name" value="cobW"/>
    <property type="match status" value="1"/>
</dbReference>
<dbReference type="GO" id="GO:0000166">
    <property type="term" value="F:nucleotide binding"/>
    <property type="evidence" value="ECO:0007669"/>
    <property type="project" value="UniProtKB-KW"/>
</dbReference>
<keyword evidence="2" id="KW-0378">Hydrolase</keyword>
<dbReference type="SUPFAM" id="SSF90002">
    <property type="entry name" value="Hypothetical protein YjiA, C-terminal domain"/>
    <property type="match status" value="1"/>
</dbReference>
<evidence type="ECO:0000256" key="5">
    <source>
        <dbReference type="ARBA" id="ARBA00045658"/>
    </source>
</evidence>
<dbReference type="InterPro" id="IPR011629">
    <property type="entry name" value="CobW-like_C"/>
</dbReference>
<dbReference type="CDD" id="cd03112">
    <property type="entry name" value="CobW-like"/>
    <property type="match status" value="1"/>
</dbReference>
<dbReference type="PANTHER" id="PTHR13748:SF62">
    <property type="entry name" value="COBW DOMAIN-CONTAINING PROTEIN"/>
    <property type="match status" value="1"/>
</dbReference>
<evidence type="ECO:0000256" key="1">
    <source>
        <dbReference type="ARBA" id="ARBA00022741"/>
    </source>
</evidence>
<evidence type="ECO:0000313" key="7">
    <source>
        <dbReference type="EMBL" id="AUN30191.1"/>
    </source>
</evidence>
<gene>
    <name evidence="7" type="ORF">C0V82_08055</name>
</gene>
<keyword evidence="1" id="KW-0547">Nucleotide-binding</keyword>
<dbReference type="Proteomes" id="UP000234752">
    <property type="component" value="Chromosome eg_1"/>
</dbReference>
<dbReference type="InterPro" id="IPR036627">
    <property type="entry name" value="CobW-likC_sf"/>
</dbReference>
<evidence type="ECO:0000256" key="3">
    <source>
        <dbReference type="ARBA" id="ARBA00023186"/>
    </source>
</evidence>
<proteinExistence type="inferred from homology"/>
<dbReference type="KEGG" id="ncb:C0V82_08055"/>
<evidence type="ECO:0000256" key="6">
    <source>
        <dbReference type="ARBA" id="ARBA00049117"/>
    </source>
</evidence>
<dbReference type="PANTHER" id="PTHR13748">
    <property type="entry name" value="COBW-RELATED"/>
    <property type="match status" value="1"/>
</dbReference>
<dbReference type="Pfam" id="PF07683">
    <property type="entry name" value="CobW_C"/>
    <property type="match status" value="1"/>
</dbReference>
<organism evidence="7 8">
    <name type="scientific">Niveispirillum cyanobacteriorum</name>
    <dbReference type="NCBI Taxonomy" id="1612173"/>
    <lineage>
        <taxon>Bacteria</taxon>
        <taxon>Pseudomonadati</taxon>
        <taxon>Pseudomonadota</taxon>
        <taxon>Alphaproteobacteria</taxon>
        <taxon>Rhodospirillales</taxon>
        <taxon>Azospirillaceae</taxon>
        <taxon>Niveispirillum</taxon>
    </lineage>
</organism>
<dbReference type="GO" id="GO:0005737">
    <property type="term" value="C:cytoplasm"/>
    <property type="evidence" value="ECO:0007669"/>
    <property type="project" value="TreeGrafter"/>
</dbReference>
<dbReference type="RefSeq" id="WP_102111890.1">
    <property type="nucleotide sequence ID" value="NZ_BMGN01000002.1"/>
</dbReference>
<dbReference type="InterPro" id="IPR051316">
    <property type="entry name" value="Zinc-reg_GTPase_activator"/>
</dbReference>
<keyword evidence="8" id="KW-1185">Reference proteome</keyword>
<dbReference type="EMBL" id="CP025611">
    <property type="protein sequence ID" value="AUN30191.1"/>
    <property type="molecule type" value="Genomic_DNA"/>
</dbReference>
<dbReference type="AlphaFoldDB" id="A0A2K9NAM0"/>
<reference evidence="7 8" key="1">
    <citation type="submission" date="2017-12" db="EMBL/GenBank/DDBJ databases">
        <title>Genomes of bacteria within cyanobacterial aggregates.</title>
        <authorList>
            <person name="Cai H."/>
        </authorList>
    </citation>
    <scope>NUCLEOTIDE SEQUENCE [LARGE SCALE GENOMIC DNA]</scope>
    <source>
        <strain evidence="7 8">TH16</strain>
    </source>
</reference>
<dbReference type="InterPro" id="IPR027417">
    <property type="entry name" value="P-loop_NTPase"/>
</dbReference>
<comment type="catalytic activity">
    <reaction evidence="6">
        <text>GTP + H2O = GDP + phosphate + H(+)</text>
        <dbReference type="Rhea" id="RHEA:19669"/>
        <dbReference type="ChEBI" id="CHEBI:15377"/>
        <dbReference type="ChEBI" id="CHEBI:15378"/>
        <dbReference type="ChEBI" id="CHEBI:37565"/>
        <dbReference type="ChEBI" id="CHEBI:43474"/>
        <dbReference type="ChEBI" id="CHEBI:58189"/>
    </reaction>
    <physiologicalReaction direction="left-to-right" evidence="6">
        <dbReference type="Rhea" id="RHEA:19670"/>
    </physiologicalReaction>
</comment>
<dbReference type="InterPro" id="IPR003495">
    <property type="entry name" value="CobW/HypB/UreG_nucleotide-bd"/>
</dbReference>
<accession>A0A2K9NAM0</accession>
<dbReference type="SUPFAM" id="SSF52540">
    <property type="entry name" value="P-loop containing nucleoside triphosphate hydrolases"/>
    <property type="match status" value="1"/>
</dbReference>
<sequence length="418" mass="46756">MSTQQTPPSPPPRLPISVLTGFLGSGKTTLLSRLIRDPAMVRTAVVINEFGEVGLDHLLVEQSDENMVLMDSGCLCCTIRSDLAETLRDLYMKRMRGEIPEFDRVVIETTGLADPAPILHTLMTDPLIASRFRLDGVVTTIDSVHGMGQLDEHEESLKQAAVADRVVLTKTDLADAAKVDALRRRLHDLNPGAVHVDAQKDQGLPVLLFDAGLYNPATKSLDVQRWLKAEAYEGGHDHHHDHDHAHCDHDHGHCTHDHHDHGHEHGHDHGHGHDHHAHDHGHEHHDHSHCDHDHGHCDHDHGHGHDHHHHDVNRHNDKISSFVIRSEKPLPWDGLVTFFETVAKAQGDNILRVKGLLNVEEAERPIVIHGVQHLFHPPVQLDAWPTADQSTRIVFIVKDLKRETVQELFDSVVNAKAA</sequence>
<dbReference type="OrthoDB" id="9808822at2"/>